<feature type="compositionally biased region" description="Polar residues" evidence="1">
    <location>
        <begin position="49"/>
        <end position="78"/>
    </location>
</feature>
<protein>
    <submittedName>
        <fullName evidence="2">Uncharacterized protein</fullName>
    </submittedName>
</protein>
<dbReference type="AlphaFoldDB" id="A0A9W8AKG7"/>
<sequence length="123" mass="12835">MSEQPNSQTIDIPTTRLDAAVGSAKDLHIPQSPSTPVSMKLPPIHDLASSRSNLPSPVASRPSTALDQRHPQTTTDNNAGRHRQLPVTAGSSPTAQGTNGSPMARGYPNPPPLHSDSAFGTSP</sequence>
<comment type="caution">
    <text evidence="2">The sequence shown here is derived from an EMBL/GenBank/DDBJ whole genome shotgun (WGS) entry which is preliminary data.</text>
</comment>
<proteinExistence type="predicted"/>
<accession>A0A9W8AKG7</accession>
<feature type="non-terminal residue" evidence="2">
    <location>
        <position position="123"/>
    </location>
</feature>
<gene>
    <name evidence="2" type="ORF">IWQ62_006358</name>
</gene>
<feature type="region of interest" description="Disordered" evidence="1">
    <location>
        <begin position="1"/>
        <end position="123"/>
    </location>
</feature>
<name>A0A9W8AKG7_9FUNG</name>
<feature type="compositionally biased region" description="Polar residues" evidence="1">
    <location>
        <begin position="89"/>
        <end position="101"/>
    </location>
</feature>
<dbReference type="EMBL" id="JANBPY010003400">
    <property type="protein sequence ID" value="KAJ1951847.1"/>
    <property type="molecule type" value="Genomic_DNA"/>
</dbReference>
<reference evidence="2" key="1">
    <citation type="submission" date="2022-07" db="EMBL/GenBank/DDBJ databases">
        <title>Phylogenomic reconstructions and comparative analyses of Kickxellomycotina fungi.</title>
        <authorList>
            <person name="Reynolds N.K."/>
            <person name="Stajich J.E."/>
            <person name="Barry K."/>
            <person name="Grigoriev I.V."/>
            <person name="Crous P."/>
            <person name="Smith M.E."/>
        </authorList>
    </citation>
    <scope>NUCLEOTIDE SEQUENCE</scope>
    <source>
        <strain evidence="2">RSA 1196</strain>
    </source>
</reference>
<dbReference type="Proteomes" id="UP001150925">
    <property type="component" value="Unassembled WGS sequence"/>
</dbReference>
<feature type="compositionally biased region" description="Polar residues" evidence="1">
    <location>
        <begin position="1"/>
        <end position="12"/>
    </location>
</feature>
<evidence type="ECO:0000313" key="2">
    <source>
        <dbReference type="EMBL" id="KAJ1951847.1"/>
    </source>
</evidence>
<keyword evidence="3" id="KW-1185">Reference proteome</keyword>
<evidence type="ECO:0000256" key="1">
    <source>
        <dbReference type="SAM" id="MobiDB-lite"/>
    </source>
</evidence>
<organism evidence="2 3">
    <name type="scientific">Dispira parvispora</name>
    <dbReference type="NCBI Taxonomy" id="1520584"/>
    <lineage>
        <taxon>Eukaryota</taxon>
        <taxon>Fungi</taxon>
        <taxon>Fungi incertae sedis</taxon>
        <taxon>Zoopagomycota</taxon>
        <taxon>Kickxellomycotina</taxon>
        <taxon>Dimargaritomycetes</taxon>
        <taxon>Dimargaritales</taxon>
        <taxon>Dimargaritaceae</taxon>
        <taxon>Dispira</taxon>
    </lineage>
</organism>
<evidence type="ECO:0000313" key="3">
    <source>
        <dbReference type="Proteomes" id="UP001150925"/>
    </source>
</evidence>